<dbReference type="Proteomes" id="UP000574717">
    <property type="component" value="Unassembled WGS sequence"/>
</dbReference>
<protein>
    <submittedName>
        <fullName evidence="1">Uncharacterized protein</fullName>
    </submittedName>
</protein>
<dbReference type="EMBL" id="BLSB01000117">
    <property type="protein sequence ID" value="GFP35492.1"/>
    <property type="molecule type" value="Genomic_DNA"/>
</dbReference>
<evidence type="ECO:0000313" key="1">
    <source>
        <dbReference type="EMBL" id="GFP18537.1"/>
    </source>
</evidence>
<dbReference type="EMBL" id="BLRW01000042">
    <property type="protein sequence ID" value="GFP23018.1"/>
    <property type="molecule type" value="Genomic_DNA"/>
</dbReference>
<dbReference type="InterPro" id="IPR021799">
    <property type="entry name" value="PIN-like_prokaryotic"/>
</dbReference>
<evidence type="ECO:0000313" key="3">
    <source>
        <dbReference type="EMBL" id="GFP27717.1"/>
    </source>
</evidence>
<evidence type="ECO:0000313" key="5">
    <source>
        <dbReference type="Proteomes" id="UP000574717"/>
    </source>
</evidence>
<reference evidence="5 6" key="1">
    <citation type="journal article" date="2020" name="Front. Microbiol.">
        <title>Single-cell genomics of novel Actinobacteria with the Wood-Ljungdahl pathway discovered in a serpentinizing system.</title>
        <authorList>
            <person name="Merino N."/>
            <person name="Kawai M."/>
            <person name="Boyd E.S."/>
            <person name="Colman D.R."/>
            <person name="McGlynn S.E."/>
            <person name="Nealson K.H."/>
            <person name="Kurokawa K."/>
            <person name="Hongoh Y."/>
        </authorList>
    </citation>
    <scope>NUCLEOTIDE SEQUENCE [LARGE SCALE GENOMIC DNA]</scope>
    <source>
        <strain evidence="1 5">S03</strain>
        <strain evidence="2 7">S09_30</strain>
        <strain evidence="3 8">S33</strain>
        <strain evidence="4 6">S43</strain>
    </source>
</reference>
<organism evidence="1 5">
    <name type="scientific">Candidatus Hakubella thermalkaliphila</name>
    <dbReference type="NCBI Taxonomy" id="2754717"/>
    <lineage>
        <taxon>Bacteria</taxon>
        <taxon>Bacillati</taxon>
        <taxon>Actinomycetota</taxon>
        <taxon>Actinomycetota incertae sedis</taxon>
        <taxon>Candidatus Hakubellales</taxon>
        <taxon>Candidatus Hakubellaceae</taxon>
        <taxon>Candidatus Hakubella</taxon>
    </lineage>
</organism>
<dbReference type="Proteomes" id="UP000576480">
    <property type="component" value="Unassembled WGS sequence"/>
</dbReference>
<sequence length="94" mass="10535">MARVVNNTVLSNFSLVGRLDILRELFGKVYVTYEVREELLRGIEEGYAFLERAEAEIKVGEDAWLELVGFDKPGDSLRAQHSVNRLLAGSPIIA</sequence>
<dbReference type="Proteomes" id="UP000591948">
    <property type="component" value="Unassembled WGS sequence"/>
</dbReference>
<dbReference type="EMBL" id="BLRU01000002">
    <property type="protein sequence ID" value="GFP18537.1"/>
    <property type="molecule type" value="Genomic_DNA"/>
</dbReference>
<comment type="caution">
    <text evidence="1">The sequence shown here is derived from an EMBL/GenBank/DDBJ whole genome shotgun (WGS) entry which is preliminary data.</text>
</comment>
<gene>
    <name evidence="1" type="ORF">HKBW3S03_00042</name>
    <name evidence="2" type="ORF">HKBW3S09_00485</name>
    <name evidence="3" type="ORF">HKBW3S33_01127</name>
    <name evidence="4" type="ORF">HKBW3S43_01283</name>
</gene>
<evidence type="ECO:0000313" key="7">
    <source>
        <dbReference type="Proteomes" id="UP000585609"/>
    </source>
</evidence>
<name>A0A6V8NEP7_9ACTN</name>
<proteinExistence type="predicted"/>
<accession>A0A6V8NEP7</accession>
<dbReference type="AlphaFoldDB" id="A0A6V8NEP7"/>
<evidence type="ECO:0000313" key="6">
    <source>
        <dbReference type="Proteomes" id="UP000576480"/>
    </source>
</evidence>
<dbReference type="Proteomes" id="UP000585609">
    <property type="component" value="Unassembled WGS sequence"/>
</dbReference>
<evidence type="ECO:0000313" key="8">
    <source>
        <dbReference type="Proteomes" id="UP000591948"/>
    </source>
</evidence>
<keyword evidence="8" id="KW-1185">Reference proteome</keyword>
<dbReference type="RefSeq" id="WP_176230074.1">
    <property type="nucleotide sequence ID" value="NZ_BLRU01000002.1"/>
</dbReference>
<evidence type="ECO:0000313" key="2">
    <source>
        <dbReference type="EMBL" id="GFP23018.1"/>
    </source>
</evidence>
<dbReference type="Pfam" id="PF11848">
    <property type="entry name" value="DUF3368"/>
    <property type="match status" value="1"/>
</dbReference>
<evidence type="ECO:0000313" key="4">
    <source>
        <dbReference type="EMBL" id="GFP35492.1"/>
    </source>
</evidence>
<dbReference type="EMBL" id="BLRY01000059">
    <property type="protein sequence ID" value="GFP27717.1"/>
    <property type="molecule type" value="Genomic_DNA"/>
</dbReference>